<protein>
    <submittedName>
        <fullName evidence="2 4">Uncharacterized protein</fullName>
    </submittedName>
</protein>
<evidence type="ECO:0000313" key="4">
    <source>
        <dbReference type="WBParaSite" id="HPBE_0002273201-mRNA-1"/>
    </source>
</evidence>
<evidence type="ECO:0000313" key="2">
    <source>
        <dbReference type="EMBL" id="VDP34355.1"/>
    </source>
</evidence>
<accession>A0A3P8DRE1</accession>
<name>A0A3P8DRE1_HELPZ</name>
<feature type="region of interest" description="Disordered" evidence="1">
    <location>
        <begin position="233"/>
        <end position="252"/>
    </location>
</feature>
<reference evidence="2 3" key="1">
    <citation type="submission" date="2018-11" db="EMBL/GenBank/DDBJ databases">
        <authorList>
            <consortium name="Pathogen Informatics"/>
        </authorList>
    </citation>
    <scope>NUCLEOTIDE SEQUENCE [LARGE SCALE GENOMIC DNA]</scope>
</reference>
<evidence type="ECO:0000256" key="1">
    <source>
        <dbReference type="SAM" id="MobiDB-lite"/>
    </source>
</evidence>
<dbReference type="EMBL" id="UZAH01034296">
    <property type="protein sequence ID" value="VDP34355.1"/>
    <property type="molecule type" value="Genomic_DNA"/>
</dbReference>
<evidence type="ECO:0000313" key="3">
    <source>
        <dbReference type="Proteomes" id="UP000050761"/>
    </source>
</evidence>
<dbReference type="WBParaSite" id="HPBE_0002273201-mRNA-1">
    <property type="protein sequence ID" value="HPBE_0002273201-mRNA-1"/>
    <property type="gene ID" value="HPBE_0002273201"/>
</dbReference>
<proteinExistence type="predicted"/>
<keyword evidence="3" id="KW-1185">Reference proteome</keyword>
<dbReference type="Proteomes" id="UP000050761">
    <property type="component" value="Unassembled WGS sequence"/>
</dbReference>
<dbReference type="AlphaFoldDB" id="A0A3P8DRE1"/>
<sequence>MARRRTIAFWQIVRAMVLGSDPIESEFARNEDNSLGSPEDRAAADLVPPTCQTGFAYSLPLRRLRKAACGEGLRCCDVLTFGNWNATRLIVLAQDCAVCLTSGRNLKSEAHEGQHMPFRARALSSLAIGATTGYSDRVVVPTNVGQYRPPAWLTPVSAERGSHPSASLSPESLINEFRSGIRATAASDHSHMSQSEEAFIKTTVVMEKGTSTSHLLFDQMIFFRRTRGLTHGAGGHASLSSYQKGEMKKYEK</sequence>
<reference evidence="4" key="2">
    <citation type="submission" date="2019-09" db="UniProtKB">
        <authorList>
            <consortium name="WormBaseParasite"/>
        </authorList>
    </citation>
    <scope>IDENTIFICATION</scope>
</reference>
<gene>
    <name evidence="2" type="ORF">HPBE_LOCUS22732</name>
</gene>
<organism evidence="2">
    <name type="scientific">Heligmosomoides polygyrus</name>
    <name type="common">Parasitic roundworm</name>
    <dbReference type="NCBI Taxonomy" id="6339"/>
    <lineage>
        <taxon>Eukaryota</taxon>
        <taxon>Metazoa</taxon>
        <taxon>Ecdysozoa</taxon>
        <taxon>Nematoda</taxon>
        <taxon>Chromadorea</taxon>
        <taxon>Rhabditida</taxon>
        <taxon>Rhabditina</taxon>
        <taxon>Rhabditomorpha</taxon>
        <taxon>Strongyloidea</taxon>
        <taxon>Heligmosomidae</taxon>
        <taxon>Heligmosomoides</taxon>
    </lineage>
</organism>